<evidence type="ECO:0000313" key="2">
    <source>
        <dbReference type="Proteomes" id="UP000183832"/>
    </source>
</evidence>
<name>A0A1J1ID34_9DIPT</name>
<dbReference type="AlphaFoldDB" id="A0A1J1ID34"/>
<protein>
    <submittedName>
        <fullName evidence="1">CLUMA_CG010857, isoform A</fullName>
    </submittedName>
</protein>
<evidence type="ECO:0000313" key="1">
    <source>
        <dbReference type="EMBL" id="CRK97468.1"/>
    </source>
</evidence>
<dbReference type="EMBL" id="CVRI01000047">
    <property type="protein sequence ID" value="CRK97468.1"/>
    <property type="molecule type" value="Genomic_DNA"/>
</dbReference>
<accession>A0A1J1ID34</accession>
<organism evidence="1 2">
    <name type="scientific">Clunio marinus</name>
    <dbReference type="NCBI Taxonomy" id="568069"/>
    <lineage>
        <taxon>Eukaryota</taxon>
        <taxon>Metazoa</taxon>
        <taxon>Ecdysozoa</taxon>
        <taxon>Arthropoda</taxon>
        <taxon>Hexapoda</taxon>
        <taxon>Insecta</taxon>
        <taxon>Pterygota</taxon>
        <taxon>Neoptera</taxon>
        <taxon>Endopterygota</taxon>
        <taxon>Diptera</taxon>
        <taxon>Nematocera</taxon>
        <taxon>Chironomoidea</taxon>
        <taxon>Chironomidae</taxon>
        <taxon>Clunio</taxon>
    </lineage>
</organism>
<keyword evidence="2" id="KW-1185">Reference proteome</keyword>
<gene>
    <name evidence="1" type="ORF">CLUMA_CG010857</name>
</gene>
<sequence>MTSTVNLSATIYNAVKSGVKNASWTFFVCRTSIELIRDLLKVSPNNLHQFDIINDIKTELSSRLLVPEIIDIITECKLLHQRLKLELKLLMNVTSNRMNCIDNV</sequence>
<reference evidence="1 2" key="1">
    <citation type="submission" date="2015-04" db="EMBL/GenBank/DDBJ databases">
        <authorList>
            <person name="Syromyatnikov M.Y."/>
            <person name="Popov V.N."/>
        </authorList>
    </citation>
    <scope>NUCLEOTIDE SEQUENCE [LARGE SCALE GENOMIC DNA]</scope>
</reference>
<dbReference type="Proteomes" id="UP000183832">
    <property type="component" value="Unassembled WGS sequence"/>
</dbReference>
<proteinExistence type="predicted"/>